<dbReference type="AlphaFoldDB" id="A0AAD9LY70"/>
<evidence type="ECO:0000313" key="2">
    <source>
        <dbReference type="Proteomes" id="UP001232148"/>
    </source>
</evidence>
<comment type="caution">
    <text evidence="1">The sequence shown here is derived from an EMBL/GenBank/DDBJ whole genome shotgun (WGS) entry which is preliminary data.</text>
</comment>
<proteinExistence type="predicted"/>
<dbReference type="Proteomes" id="UP001232148">
    <property type="component" value="Unassembled WGS sequence"/>
</dbReference>
<name>A0AAD9LY70_9PEZI</name>
<evidence type="ECO:0000313" key="1">
    <source>
        <dbReference type="EMBL" id="KAK2022468.1"/>
    </source>
</evidence>
<gene>
    <name evidence="1" type="ORF">LX32DRAFT_192394</name>
</gene>
<organism evidence="1 2">
    <name type="scientific">Colletotrichum zoysiae</name>
    <dbReference type="NCBI Taxonomy" id="1216348"/>
    <lineage>
        <taxon>Eukaryota</taxon>
        <taxon>Fungi</taxon>
        <taxon>Dikarya</taxon>
        <taxon>Ascomycota</taxon>
        <taxon>Pezizomycotina</taxon>
        <taxon>Sordariomycetes</taxon>
        <taxon>Hypocreomycetidae</taxon>
        <taxon>Glomerellales</taxon>
        <taxon>Glomerellaceae</taxon>
        <taxon>Colletotrichum</taxon>
        <taxon>Colletotrichum graminicola species complex</taxon>
    </lineage>
</organism>
<protein>
    <submittedName>
        <fullName evidence="1">Uncharacterized protein</fullName>
    </submittedName>
</protein>
<sequence>MARPALYHSFGKGLNEVWRRPETSVGESELDPIRYEVCKAFLTVDFDVRRHARLRLIMFGRRRIGLVRYTTCSPVRGPGGLDSVEITESRRARIQQFGSRRMAPGHPIAKPLPNSSFGPDRVWGSACGLNGVGDRDVTGEKLRGMWEKRRGGVD</sequence>
<reference evidence="1" key="1">
    <citation type="submission" date="2021-06" db="EMBL/GenBank/DDBJ databases">
        <title>Comparative genomics, transcriptomics and evolutionary studies reveal genomic signatures of adaptation to plant cell wall in hemibiotrophic fungi.</title>
        <authorList>
            <consortium name="DOE Joint Genome Institute"/>
            <person name="Baroncelli R."/>
            <person name="Diaz J.F."/>
            <person name="Benocci T."/>
            <person name="Peng M."/>
            <person name="Battaglia E."/>
            <person name="Haridas S."/>
            <person name="Andreopoulos W."/>
            <person name="Labutti K."/>
            <person name="Pangilinan J."/>
            <person name="Floch G.L."/>
            <person name="Makela M.R."/>
            <person name="Henrissat B."/>
            <person name="Grigoriev I.V."/>
            <person name="Crouch J.A."/>
            <person name="De Vries R.P."/>
            <person name="Sukno S.A."/>
            <person name="Thon M.R."/>
        </authorList>
    </citation>
    <scope>NUCLEOTIDE SEQUENCE</scope>
    <source>
        <strain evidence="1">MAFF235873</strain>
    </source>
</reference>
<accession>A0AAD9LY70</accession>
<keyword evidence="2" id="KW-1185">Reference proteome</keyword>
<dbReference type="EMBL" id="MU843041">
    <property type="protein sequence ID" value="KAK2022468.1"/>
    <property type="molecule type" value="Genomic_DNA"/>
</dbReference>